<keyword evidence="4 10" id="KW-1133">Transmembrane helix</keyword>
<feature type="region of interest" description="Disordered" evidence="9">
    <location>
        <begin position="1"/>
        <end position="31"/>
    </location>
</feature>
<dbReference type="GO" id="GO:0016020">
    <property type="term" value="C:membrane"/>
    <property type="evidence" value="ECO:0007669"/>
    <property type="project" value="UniProtKB-SubCell"/>
</dbReference>
<evidence type="ECO:0000256" key="9">
    <source>
        <dbReference type="SAM" id="MobiDB-lite"/>
    </source>
</evidence>
<evidence type="ECO:0000256" key="5">
    <source>
        <dbReference type="ARBA" id="ARBA00023040"/>
    </source>
</evidence>
<dbReference type="SUPFAM" id="SSF81321">
    <property type="entry name" value="Family A G protein-coupled receptor-like"/>
    <property type="match status" value="1"/>
</dbReference>
<dbReference type="InterPro" id="IPR017452">
    <property type="entry name" value="GPCR_Rhodpsn_7TM"/>
</dbReference>
<evidence type="ECO:0000256" key="10">
    <source>
        <dbReference type="SAM" id="Phobius"/>
    </source>
</evidence>
<keyword evidence="7" id="KW-0675">Receptor</keyword>
<proteinExistence type="inferred from homology"/>
<comment type="subcellular location">
    <subcellularLocation>
        <location evidence="1">Membrane</location>
        <topology evidence="1">Multi-pass membrane protein</topology>
    </subcellularLocation>
</comment>
<keyword evidence="5" id="KW-0297">G-protein coupled receptor</keyword>
<evidence type="ECO:0000259" key="11">
    <source>
        <dbReference type="PROSITE" id="PS50262"/>
    </source>
</evidence>
<dbReference type="Gene3D" id="1.20.1070.10">
    <property type="entry name" value="Rhodopsin 7-helix transmembrane proteins"/>
    <property type="match status" value="1"/>
</dbReference>
<dbReference type="EMBL" id="GDRN01059143">
    <property type="protein sequence ID" value="JAI65525.1"/>
    <property type="molecule type" value="Transcribed_RNA"/>
</dbReference>
<feature type="transmembrane region" description="Helical" evidence="10">
    <location>
        <begin position="89"/>
        <end position="110"/>
    </location>
</feature>
<dbReference type="GO" id="GO:0004930">
    <property type="term" value="F:G protein-coupled receptor activity"/>
    <property type="evidence" value="ECO:0007669"/>
    <property type="project" value="UniProtKB-KW"/>
</dbReference>
<evidence type="ECO:0000256" key="4">
    <source>
        <dbReference type="ARBA" id="ARBA00022989"/>
    </source>
</evidence>
<keyword evidence="8" id="KW-0807">Transducer</keyword>
<evidence type="ECO:0000256" key="1">
    <source>
        <dbReference type="ARBA" id="ARBA00004141"/>
    </source>
</evidence>
<evidence type="ECO:0000256" key="6">
    <source>
        <dbReference type="ARBA" id="ARBA00023136"/>
    </source>
</evidence>
<reference evidence="12" key="1">
    <citation type="submission" date="2015-09" db="EMBL/GenBank/DDBJ databases">
        <title>Scylla olivacea transcriptome.</title>
        <authorList>
            <person name="Ikhwanuddin M."/>
        </authorList>
    </citation>
    <scope>NUCLEOTIDE SEQUENCE</scope>
</reference>
<organism evidence="12">
    <name type="scientific">Scylla olivacea</name>
    <name type="common">Orange mud crab</name>
    <name type="synonym">Cancer olivacea</name>
    <dbReference type="NCBI Taxonomy" id="85551"/>
    <lineage>
        <taxon>Eukaryota</taxon>
        <taxon>Metazoa</taxon>
        <taxon>Ecdysozoa</taxon>
        <taxon>Arthropoda</taxon>
        <taxon>Crustacea</taxon>
        <taxon>Multicrustacea</taxon>
        <taxon>Malacostraca</taxon>
        <taxon>Eumalacostraca</taxon>
        <taxon>Eucarida</taxon>
        <taxon>Decapoda</taxon>
        <taxon>Pleocyemata</taxon>
        <taxon>Brachyura</taxon>
        <taxon>Eubrachyura</taxon>
        <taxon>Portunoidea</taxon>
        <taxon>Portunidae</taxon>
        <taxon>Portuninae</taxon>
        <taxon>Scylla</taxon>
    </lineage>
</organism>
<evidence type="ECO:0000313" key="12">
    <source>
        <dbReference type="EMBL" id="JAI65525.1"/>
    </source>
</evidence>
<dbReference type="PANTHER" id="PTHR24243:SF208">
    <property type="entry name" value="PYROKININ-1 RECEPTOR"/>
    <property type="match status" value="1"/>
</dbReference>
<keyword evidence="6 10" id="KW-0472">Membrane</keyword>
<evidence type="ECO:0000256" key="8">
    <source>
        <dbReference type="ARBA" id="ARBA00023224"/>
    </source>
</evidence>
<evidence type="ECO:0000256" key="3">
    <source>
        <dbReference type="ARBA" id="ARBA00022692"/>
    </source>
</evidence>
<accession>A0A0P4WAA9</accession>
<name>A0A0P4WAA9_SCYOL</name>
<dbReference type="PRINTS" id="PR00237">
    <property type="entry name" value="GPCRRHODOPSN"/>
</dbReference>
<feature type="transmembrane region" description="Helical" evidence="10">
    <location>
        <begin position="53"/>
        <end position="77"/>
    </location>
</feature>
<dbReference type="AlphaFoldDB" id="A0A0P4WAA9"/>
<keyword evidence="3 10" id="KW-0812">Transmembrane</keyword>
<comment type="similarity">
    <text evidence="2">Belongs to the G-protein coupled receptor 1 family.</text>
</comment>
<evidence type="ECO:0000256" key="2">
    <source>
        <dbReference type="ARBA" id="ARBA00010663"/>
    </source>
</evidence>
<dbReference type="PANTHER" id="PTHR24243">
    <property type="entry name" value="G-PROTEIN COUPLED RECEPTOR"/>
    <property type="match status" value="1"/>
</dbReference>
<dbReference type="InterPro" id="IPR000276">
    <property type="entry name" value="GPCR_Rhodpsn"/>
</dbReference>
<dbReference type="Pfam" id="PF00001">
    <property type="entry name" value="7tm_1"/>
    <property type="match status" value="1"/>
</dbReference>
<dbReference type="PROSITE" id="PS50262">
    <property type="entry name" value="G_PROTEIN_RECEP_F1_2"/>
    <property type="match status" value="1"/>
</dbReference>
<evidence type="ECO:0000256" key="7">
    <source>
        <dbReference type="ARBA" id="ARBA00023170"/>
    </source>
</evidence>
<feature type="domain" description="G-protein coupled receptors family 1 profile" evidence="11">
    <location>
        <begin position="68"/>
        <end position="123"/>
    </location>
</feature>
<feature type="compositionally biased region" description="Acidic residues" evidence="9">
    <location>
        <begin position="1"/>
        <end position="10"/>
    </location>
</feature>
<sequence length="123" mass="13700">MWPEDSDEESLVPSENPSGGSDEKNDGRRSLNGSLGPYGELTLLRHSLPITVLYVQAYILVMVLGIIGNVLVIMVVVRTRIMRTPVFYFLFNLAFADLLVLVCCVPATLISNVLTRESCRNER</sequence>
<protein>
    <recommendedName>
        <fullName evidence="11">G-protein coupled receptors family 1 profile domain-containing protein</fullName>
    </recommendedName>
</protein>